<feature type="non-terminal residue" evidence="1">
    <location>
        <position position="1"/>
    </location>
</feature>
<keyword evidence="2" id="KW-1185">Reference proteome</keyword>
<accession>A0A6A6SYU3</accession>
<proteinExistence type="predicted"/>
<name>A0A6A6SYU3_9PLEO</name>
<evidence type="ECO:0008006" key="3">
    <source>
        <dbReference type="Google" id="ProtNLM"/>
    </source>
</evidence>
<organism evidence="1 2">
    <name type="scientific">Lophiostoma macrostomum CBS 122681</name>
    <dbReference type="NCBI Taxonomy" id="1314788"/>
    <lineage>
        <taxon>Eukaryota</taxon>
        <taxon>Fungi</taxon>
        <taxon>Dikarya</taxon>
        <taxon>Ascomycota</taxon>
        <taxon>Pezizomycotina</taxon>
        <taxon>Dothideomycetes</taxon>
        <taxon>Pleosporomycetidae</taxon>
        <taxon>Pleosporales</taxon>
        <taxon>Lophiostomataceae</taxon>
        <taxon>Lophiostoma</taxon>
    </lineage>
</organism>
<feature type="non-terminal residue" evidence="1">
    <location>
        <position position="145"/>
    </location>
</feature>
<dbReference type="EMBL" id="MU004391">
    <property type="protein sequence ID" value="KAF2652939.1"/>
    <property type="molecule type" value="Genomic_DNA"/>
</dbReference>
<reference evidence="1" key="1">
    <citation type="journal article" date="2020" name="Stud. Mycol.">
        <title>101 Dothideomycetes genomes: a test case for predicting lifestyles and emergence of pathogens.</title>
        <authorList>
            <person name="Haridas S."/>
            <person name="Albert R."/>
            <person name="Binder M."/>
            <person name="Bloem J."/>
            <person name="Labutti K."/>
            <person name="Salamov A."/>
            <person name="Andreopoulos B."/>
            <person name="Baker S."/>
            <person name="Barry K."/>
            <person name="Bills G."/>
            <person name="Bluhm B."/>
            <person name="Cannon C."/>
            <person name="Castanera R."/>
            <person name="Culley D."/>
            <person name="Daum C."/>
            <person name="Ezra D."/>
            <person name="Gonzalez J."/>
            <person name="Henrissat B."/>
            <person name="Kuo A."/>
            <person name="Liang C."/>
            <person name="Lipzen A."/>
            <person name="Lutzoni F."/>
            <person name="Magnuson J."/>
            <person name="Mondo S."/>
            <person name="Nolan M."/>
            <person name="Ohm R."/>
            <person name="Pangilinan J."/>
            <person name="Park H.-J."/>
            <person name="Ramirez L."/>
            <person name="Alfaro M."/>
            <person name="Sun H."/>
            <person name="Tritt A."/>
            <person name="Yoshinaga Y."/>
            <person name="Zwiers L.-H."/>
            <person name="Turgeon B."/>
            <person name="Goodwin S."/>
            <person name="Spatafora J."/>
            <person name="Crous P."/>
            <person name="Grigoriev I."/>
        </authorList>
    </citation>
    <scope>NUCLEOTIDE SEQUENCE</scope>
    <source>
        <strain evidence="1">CBS 122681</strain>
    </source>
</reference>
<dbReference type="Proteomes" id="UP000799324">
    <property type="component" value="Unassembled WGS sequence"/>
</dbReference>
<evidence type="ECO:0000313" key="2">
    <source>
        <dbReference type="Proteomes" id="UP000799324"/>
    </source>
</evidence>
<gene>
    <name evidence="1" type="ORF">K491DRAFT_579558</name>
</gene>
<sequence length="145" mass="16432">KCPVSTCHRPFKDLKTHMLMHHVVRPEQCPITTCEYHTKSFSSTYDRLRHTSNHFTGTLKCGFCPITRTPDLYQHLDVFLQHLVSVHGVQQAAPSRRHDLDRMGLISEDPIPDKDQSIVVCSECSEPFDAQGLYEHLSGCVLSGV</sequence>
<dbReference type="AlphaFoldDB" id="A0A6A6SYU3"/>
<dbReference type="OrthoDB" id="4738706at2759"/>
<evidence type="ECO:0000313" key="1">
    <source>
        <dbReference type="EMBL" id="KAF2652939.1"/>
    </source>
</evidence>
<protein>
    <recommendedName>
        <fullName evidence="3">C2H2-type domain-containing protein</fullName>
    </recommendedName>
</protein>